<dbReference type="EMBL" id="JARDXE010000017">
    <property type="protein sequence ID" value="MDE8648067.1"/>
    <property type="molecule type" value="Genomic_DNA"/>
</dbReference>
<dbReference type="AlphaFoldDB" id="A0AAW6LS30"/>
<evidence type="ECO:0000256" key="1">
    <source>
        <dbReference type="SAM" id="MobiDB-lite"/>
    </source>
</evidence>
<comment type="caution">
    <text evidence="3">The sequence shown here is derived from an EMBL/GenBank/DDBJ whole genome shotgun (WGS) entry which is preliminary data.</text>
</comment>
<feature type="compositionally biased region" description="Gly residues" evidence="1">
    <location>
        <begin position="287"/>
        <end position="319"/>
    </location>
</feature>
<reference evidence="3" key="1">
    <citation type="submission" date="2023-02" db="EMBL/GenBank/DDBJ databases">
        <title>A novel hydrolase synthesized by Rhodococcus erythropolis HQ is responsible for the detoxification of Zearalenone.</title>
        <authorList>
            <person name="Hu J."/>
            <person name="Xu J."/>
        </authorList>
    </citation>
    <scope>NUCLEOTIDE SEQUENCE</scope>
    <source>
        <strain evidence="3">HQ</strain>
    </source>
</reference>
<name>A0AAW6LS30_RHOSG</name>
<evidence type="ECO:0000313" key="4">
    <source>
        <dbReference type="Proteomes" id="UP001217325"/>
    </source>
</evidence>
<dbReference type="Pfam" id="PF21722">
    <property type="entry name" value="Gly_rich_2"/>
    <property type="match status" value="1"/>
</dbReference>
<feature type="domain" description="Glycine-rich" evidence="2">
    <location>
        <begin position="82"/>
        <end position="338"/>
    </location>
</feature>
<dbReference type="RefSeq" id="WP_275232304.1">
    <property type="nucleotide sequence ID" value="NZ_JARDXE010000017.1"/>
</dbReference>
<sequence>MTSPVGGPPEGAFVVGGRFGQDITEESAKHMMSNGVKTSFGKTQVAFKKEYNDVRDDHTKQITELRQEFDQMTIWGNSRTFTGRGTYRASPGTIRAEVIMIGSGAGGGAGAWNAVLGASSGGGGGGGGENHFVIPGAALFEEDGTPKAIAIEIGEGGAGGQTTRANGWGGGNTSILDIIVGGGSGGSGADAGGAGGAGGFGMIPGGDGGSMGWLETVGDNNYVSHPTTPGGSSISPYDMHGGGGGGGAGGTTNSAYSEGSKGGNGGVAPGGQYGRPDGSKPSALLPTGGGGGWGTNLSWGGSGGSGGFPGGGGGGGAAGRGSNSWSRGGPGANGIVWIIEHAS</sequence>
<evidence type="ECO:0000259" key="2">
    <source>
        <dbReference type="Pfam" id="PF21722"/>
    </source>
</evidence>
<feature type="compositionally biased region" description="Gly residues" evidence="1">
    <location>
        <begin position="240"/>
        <end position="250"/>
    </location>
</feature>
<feature type="compositionally biased region" description="Gly residues" evidence="1">
    <location>
        <begin position="260"/>
        <end position="273"/>
    </location>
</feature>
<proteinExistence type="predicted"/>
<accession>A0AAW6LS30</accession>
<dbReference type="Proteomes" id="UP001217325">
    <property type="component" value="Unassembled WGS sequence"/>
</dbReference>
<feature type="region of interest" description="Disordered" evidence="1">
    <location>
        <begin position="223"/>
        <end position="333"/>
    </location>
</feature>
<feature type="compositionally biased region" description="Polar residues" evidence="1">
    <location>
        <begin position="223"/>
        <end position="235"/>
    </location>
</feature>
<gene>
    <name evidence="3" type="ORF">PXH69_24110</name>
</gene>
<organism evidence="3 4">
    <name type="scientific">Rhodococcus qingshengii</name>
    <dbReference type="NCBI Taxonomy" id="334542"/>
    <lineage>
        <taxon>Bacteria</taxon>
        <taxon>Bacillati</taxon>
        <taxon>Actinomycetota</taxon>
        <taxon>Actinomycetes</taxon>
        <taxon>Mycobacteriales</taxon>
        <taxon>Nocardiaceae</taxon>
        <taxon>Rhodococcus</taxon>
        <taxon>Rhodococcus erythropolis group</taxon>
    </lineage>
</organism>
<protein>
    <recommendedName>
        <fullName evidence="2">Glycine-rich domain-containing protein</fullName>
    </recommendedName>
</protein>
<dbReference type="InterPro" id="IPR049304">
    <property type="entry name" value="Gly_rich_dom"/>
</dbReference>
<evidence type="ECO:0000313" key="3">
    <source>
        <dbReference type="EMBL" id="MDE8648067.1"/>
    </source>
</evidence>